<proteinExistence type="predicted"/>
<dbReference type="OrthoDB" id="443318at2759"/>
<dbReference type="EMBL" id="BDIP01001830">
    <property type="protein sequence ID" value="GIQ85222.1"/>
    <property type="molecule type" value="Genomic_DNA"/>
</dbReference>
<keyword evidence="3" id="KW-1185">Reference proteome</keyword>
<evidence type="ECO:0000256" key="1">
    <source>
        <dbReference type="SAM" id="SignalP"/>
    </source>
</evidence>
<protein>
    <submittedName>
        <fullName evidence="2">Uncharacterized protein</fullName>
    </submittedName>
</protein>
<feature type="signal peptide" evidence="1">
    <location>
        <begin position="1"/>
        <end position="16"/>
    </location>
</feature>
<feature type="non-terminal residue" evidence="2">
    <location>
        <position position="1"/>
    </location>
</feature>
<accession>A0A9K3CZ52</accession>
<feature type="chain" id="PRO_5039938668" evidence="1">
    <location>
        <begin position="17"/>
        <end position="74"/>
    </location>
</feature>
<evidence type="ECO:0000313" key="2">
    <source>
        <dbReference type="EMBL" id="GIQ85222.1"/>
    </source>
</evidence>
<dbReference type="Proteomes" id="UP000265618">
    <property type="component" value="Unassembled WGS sequence"/>
</dbReference>
<sequence length="74" mass="8565">MLRSAVLLGLFAAVFCASYMQLKDYDPVLEYDTVHRLAKVTNDDVFPGISKRNSYSGYINVDEDTNSNHFFWFF</sequence>
<organism evidence="2 3">
    <name type="scientific">Kipferlia bialata</name>
    <dbReference type="NCBI Taxonomy" id="797122"/>
    <lineage>
        <taxon>Eukaryota</taxon>
        <taxon>Metamonada</taxon>
        <taxon>Carpediemonas-like organisms</taxon>
        <taxon>Kipferlia</taxon>
    </lineage>
</organism>
<evidence type="ECO:0000313" key="3">
    <source>
        <dbReference type="Proteomes" id="UP000265618"/>
    </source>
</evidence>
<gene>
    <name evidence="2" type="ORF">KIPB_006858</name>
</gene>
<comment type="caution">
    <text evidence="2">The sequence shown here is derived from an EMBL/GenBank/DDBJ whole genome shotgun (WGS) entry which is preliminary data.</text>
</comment>
<dbReference type="AlphaFoldDB" id="A0A9K3CZ52"/>
<name>A0A9K3CZ52_9EUKA</name>
<reference evidence="2 3" key="1">
    <citation type="journal article" date="2018" name="PLoS ONE">
        <title>The draft genome of Kipferlia bialata reveals reductive genome evolution in fornicate parasites.</title>
        <authorList>
            <person name="Tanifuji G."/>
            <person name="Takabayashi S."/>
            <person name="Kume K."/>
            <person name="Takagi M."/>
            <person name="Nakayama T."/>
            <person name="Kamikawa R."/>
            <person name="Inagaki Y."/>
            <person name="Hashimoto T."/>
        </authorList>
    </citation>
    <scope>NUCLEOTIDE SEQUENCE [LARGE SCALE GENOMIC DNA]</scope>
    <source>
        <strain evidence="2">NY0173</strain>
    </source>
</reference>
<keyword evidence="1" id="KW-0732">Signal</keyword>